<comment type="caution">
    <text evidence="1">The sequence shown here is derived from an EMBL/GenBank/DDBJ whole genome shotgun (WGS) entry which is preliminary data.</text>
</comment>
<name>A0A0F9J140_9ZZZZ</name>
<proteinExistence type="predicted"/>
<gene>
    <name evidence="1" type="ORF">LCGC14_1587630</name>
</gene>
<evidence type="ECO:0000313" key="1">
    <source>
        <dbReference type="EMBL" id="KKM26154.1"/>
    </source>
</evidence>
<protein>
    <submittedName>
        <fullName evidence="1">Uncharacterized protein</fullName>
    </submittedName>
</protein>
<sequence length="46" mass="5774">MKTEQEIRNRLVSIRSWKAEAKEKMDKINFKKWEVVENYLKWVLYN</sequence>
<reference evidence="1" key="1">
    <citation type="journal article" date="2015" name="Nature">
        <title>Complex archaea that bridge the gap between prokaryotes and eukaryotes.</title>
        <authorList>
            <person name="Spang A."/>
            <person name="Saw J.H."/>
            <person name="Jorgensen S.L."/>
            <person name="Zaremba-Niedzwiedzka K."/>
            <person name="Martijn J."/>
            <person name="Lind A.E."/>
            <person name="van Eijk R."/>
            <person name="Schleper C."/>
            <person name="Guy L."/>
            <person name="Ettema T.J."/>
        </authorList>
    </citation>
    <scope>NUCLEOTIDE SEQUENCE</scope>
</reference>
<accession>A0A0F9J140</accession>
<organism evidence="1">
    <name type="scientific">marine sediment metagenome</name>
    <dbReference type="NCBI Taxonomy" id="412755"/>
    <lineage>
        <taxon>unclassified sequences</taxon>
        <taxon>metagenomes</taxon>
        <taxon>ecological metagenomes</taxon>
    </lineage>
</organism>
<dbReference type="AlphaFoldDB" id="A0A0F9J140"/>
<dbReference type="EMBL" id="LAZR01012567">
    <property type="protein sequence ID" value="KKM26154.1"/>
    <property type="molecule type" value="Genomic_DNA"/>
</dbReference>